<gene>
    <name evidence="1" type="ORF">ACFQZW_02420</name>
</gene>
<evidence type="ECO:0000313" key="2">
    <source>
        <dbReference type="Proteomes" id="UP001597032"/>
    </source>
</evidence>
<dbReference type="Proteomes" id="UP001597032">
    <property type="component" value="Unassembled WGS sequence"/>
</dbReference>
<keyword evidence="2" id="KW-1185">Reference proteome</keyword>
<accession>A0ABW2Z7Q2</accession>
<proteinExistence type="predicted"/>
<dbReference type="SUPFAM" id="SSF49299">
    <property type="entry name" value="PKD domain"/>
    <property type="match status" value="1"/>
</dbReference>
<sequence length="266" mass="28772">FSSTDENPTFTFDTAGDYQVKLVATNSAGTHQITKQITVTAASTGGGNSNPCNLPECYVQSTSTVSSGLTTTITYGYTLVNGKKMISSITTSTGFGDVVTSIEYDAQGRRSKDETKLGGSLQNYIEYEYSNGDQTVRANSYDAGGNLTGYTISEYDANMRLNRTDNYTSAGALTSYTIFSNFLNIDGSFPQLVETYNANNAITQTDVHTYQDCQLKSTVSKDGNDTVIGEINNTIDANKLLRTSVATIYTQGFSITSTTEYVYDCD</sequence>
<feature type="non-terminal residue" evidence="1">
    <location>
        <position position="1"/>
    </location>
</feature>
<organism evidence="1 2">
    <name type="scientific">Lutibacter aestuarii</name>
    <dbReference type="NCBI Taxonomy" id="861111"/>
    <lineage>
        <taxon>Bacteria</taxon>
        <taxon>Pseudomonadati</taxon>
        <taxon>Bacteroidota</taxon>
        <taxon>Flavobacteriia</taxon>
        <taxon>Flavobacteriales</taxon>
        <taxon>Flavobacteriaceae</taxon>
        <taxon>Lutibacter</taxon>
    </lineage>
</organism>
<reference evidence="2" key="1">
    <citation type="journal article" date="2019" name="Int. J. Syst. Evol. Microbiol.">
        <title>The Global Catalogue of Microorganisms (GCM) 10K type strain sequencing project: providing services to taxonomists for standard genome sequencing and annotation.</title>
        <authorList>
            <consortium name="The Broad Institute Genomics Platform"/>
            <consortium name="The Broad Institute Genome Sequencing Center for Infectious Disease"/>
            <person name="Wu L."/>
            <person name="Ma J."/>
        </authorList>
    </citation>
    <scope>NUCLEOTIDE SEQUENCE [LARGE SCALE GENOMIC DNA]</scope>
    <source>
        <strain evidence="2">CCUG 60022</strain>
    </source>
</reference>
<dbReference type="InterPro" id="IPR013783">
    <property type="entry name" value="Ig-like_fold"/>
</dbReference>
<dbReference type="Gene3D" id="2.60.40.10">
    <property type="entry name" value="Immunoglobulins"/>
    <property type="match status" value="1"/>
</dbReference>
<comment type="caution">
    <text evidence="1">The sequence shown here is derived from an EMBL/GenBank/DDBJ whole genome shotgun (WGS) entry which is preliminary data.</text>
</comment>
<dbReference type="InterPro" id="IPR035986">
    <property type="entry name" value="PKD_dom_sf"/>
</dbReference>
<protein>
    <submittedName>
        <fullName evidence="1">PKD domain-containing protein</fullName>
    </submittedName>
</protein>
<dbReference type="EMBL" id="JBHTIC010000003">
    <property type="protein sequence ID" value="MFD0760930.1"/>
    <property type="molecule type" value="Genomic_DNA"/>
</dbReference>
<evidence type="ECO:0000313" key="1">
    <source>
        <dbReference type="EMBL" id="MFD0760930.1"/>
    </source>
</evidence>
<dbReference type="RefSeq" id="WP_386781413.1">
    <property type="nucleotide sequence ID" value="NZ_JBHTIC010000003.1"/>
</dbReference>
<name>A0ABW2Z7Q2_9FLAO</name>